<comment type="similarity">
    <text evidence="2">Belongs to the AAE transporter (TC 2.A.81) family.</text>
</comment>
<evidence type="ECO:0000256" key="4">
    <source>
        <dbReference type="ARBA" id="ARBA00022475"/>
    </source>
</evidence>
<dbReference type="EMBL" id="FNPI01000014">
    <property type="protein sequence ID" value="SDZ48363.1"/>
    <property type="molecule type" value="Genomic_DNA"/>
</dbReference>
<evidence type="ECO:0000313" key="11">
    <source>
        <dbReference type="Proteomes" id="UP000198935"/>
    </source>
</evidence>
<keyword evidence="3" id="KW-0813">Transport</keyword>
<dbReference type="InterPro" id="IPR006037">
    <property type="entry name" value="RCK_C"/>
</dbReference>
<dbReference type="GO" id="GO:0006813">
    <property type="term" value="P:potassium ion transport"/>
    <property type="evidence" value="ECO:0007669"/>
    <property type="project" value="InterPro"/>
</dbReference>
<keyword evidence="6 8" id="KW-1133">Transmembrane helix</keyword>
<feature type="transmembrane region" description="Helical" evidence="8">
    <location>
        <begin position="61"/>
        <end position="79"/>
    </location>
</feature>
<accession>A0A1H3TDI4</accession>
<evidence type="ECO:0000256" key="8">
    <source>
        <dbReference type="SAM" id="Phobius"/>
    </source>
</evidence>
<feature type="transmembrane region" description="Helical" evidence="8">
    <location>
        <begin position="422"/>
        <end position="444"/>
    </location>
</feature>
<protein>
    <submittedName>
        <fullName evidence="10">Putative transport protein</fullName>
    </submittedName>
</protein>
<dbReference type="PANTHER" id="PTHR30445">
    <property type="entry name" value="K(+)_H(+) ANTIPORTER SUBUNIT KHTT"/>
    <property type="match status" value="1"/>
</dbReference>
<dbReference type="PROSITE" id="PS51202">
    <property type="entry name" value="RCK_C"/>
    <property type="match status" value="2"/>
</dbReference>
<feature type="domain" description="RCK C-terminal" evidence="9">
    <location>
        <begin position="180"/>
        <end position="259"/>
    </location>
</feature>
<evidence type="ECO:0000256" key="3">
    <source>
        <dbReference type="ARBA" id="ARBA00022448"/>
    </source>
</evidence>
<feature type="transmembrane region" description="Helical" evidence="8">
    <location>
        <begin position="450"/>
        <end position="469"/>
    </location>
</feature>
<dbReference type="OrthoDB" id="9155749at2"/>
<keyword evidence="11" id="KW-1185">Reference proteome</keyword>
<dbReference type="InterPro" id="IPR036721">
    <property type="entry name" value="RCK_C_sf"/>
</dbReference>
<feature type="domain" description="RCK C-terminal" evidence="9">
    <location>
        <begin position="261"/>
        <end position="347"/>
    </location>
</feature>
<dbReference type="Gene3D" id="3.30.70.1450">
    <property type="entry name" value="Regulator of K+ conductance, C-terminal domain"/>
    <property type="match status" value="2"/>
</dbReference>
<keyword evidence="7 8" id="KW-0472">Membrane</keyword>
<gene>
    <name evidence="10" type="ORF">SAMN05421736_11447</name>
</gene>
<dbReference type="Pfam" id="PF02080">
    <property type="entry name" value="TrkA_C"/>
    <property type="match status" value="2"/>
</dbReference>
<dbReference type="GO" id="GO:0005886">
    <property type="term" value="C:plasma membrane"/>
    <property type="evidence" value="ECO:0007669"/>
    <property type="project" value="UniProtKB-SubCell"/>
</dbReference>
<dbReference type="STRING" id="1503961.SAMN05421736_11447"/>
<dbReference type="Proteomes" id="UP000198935">
    <property type="component" value="Unassembled WGS sequence"/>
</dbReference>
<reference evidence="11" key="1">
    <citation type="submission" date="2016-10" db="EMBL/GenBank/DDBJ databases">
        <authorList>
            <person name="Varghese N."/>
            <person name="Submissions S."/>
        </authorList>
    </citation>
    <scope>NUCLEOTIDE SEQUENCE [LARGE SCALE GENOMIC DNA]</scope>
    <source>
        <strain evidence="11">SP</strain>
    </source>
</reference>
<feature type="transmembrane region" description="Helical" evidence="8">
    <location>
        <begin position="86"/>
        <end position="107"/>
    </location>
</feature>
<name>A0A1H3TDI4_9BACI</name>
<feature type="transmembrane region" description="Helical" evidence="8">
    <location>
        <begin position="357"/>
        <end position="377"/>
    </location>
</feature>
<dbReference type="InterPro" id="IPR050144">
    <property type="entry name" value="AAE_transporter"/>
</dbReference>
<evidence type="ECO:0000256" key="6">
    <source>
        <dbReference type="ARBA" id="ARBA00022989"/>
    </source>
</evidence>
<organism evidence="10 11">
    <name type="scientific">Evansella caseinilytica</name>
    <dbReference type="NCBI Taxonomy" id="1503961"/>
    <lineage>
        <taxon>Bacteria</taxon>
        <taxon>Bacillati</taxon>
        <taxon>Bacillota</taxon>
        <taxon>Bacilli</taxon>
        <taxon>Bacillales</taxon>
        <taxon>Bacillaceae</taxon>
        <taxon>Evansella</taxon>
    </lineage>
</organism>
<sequence length="532" mass="57103">MATIVSLLEEPLILIFVILFLGSLVGQLSFRGLNLGASGVLLVAMFFGHFGYGIPPIVQNLGLSLFILAVGLQAGPRFFRMMKSSGVVFGVIGLLIVVIAGVTTVIVSKIFHLSAPLSIGIMTGALTSTPGLAAALEATNDPIASVGYGIAYPFGVLAVVLFVQLLPKIVRVDLEKDLRKTIGPVRHQGSPESMMIRVENDDIHKRTLKELKLSRNSSVVISRVIRGDRSFLGRNDTVILKGDELIAVGFPEDLKALKERVGTEELKKIEYKNNLKIRRIIVDAQEMIGKSLRDIKLRAAYGVNVTRIERGGFEFNQSPTWRFERGDVLTVVGSDRRLNEVEKLFGTRKYEETHVHILSISLILLIGILAGMIPIHLPGLGTMTLGVAGGPLFVAIIIGHFGKIGHIHARFFQPSTRVIRDFGLVLFLAGAGTTAGSGVVDVVLNEGIGLVIGGAIITTVPLIFGFILAKKIFKLSIIHSLGAICGGMTSTPGLGACNNLIDSEDPAIAYAAAYPFALFFVAIASQLLALIL</sequence>
<evidence type="ECO:0000313" key="10">
    <source>
        <dbReference type="EMBL" id="SDZ48363.1"/>
    </source>
</evidence>
<feature type="transmembrane region" description="Helical" evidence="8">
    <location>
        <begin position="150"/>
        <end position="170"/>
    </location>
</feature>
<evidence type="ECO:0000256" key="5">
    <source>
        <dbReference type="ARBA" id="ARBA00022692"/>
    </source>
</evidence>
<evidence type="ECO:0000259" key="9">
    <source>
        <dbReference type="PROSITE" id="PS51202"/>
    </source>
</evidence>
<dbReference type="SUPFAM" id="SSF116726">
    <property type="entry name" value="TrkA C-terminal domain-like"/>
    <property type="match status" value="2"/>
</dbReference>
<dbReference type="GO" id="GO:0008324">
    <property type="term" value="F:monoatomic cation transmembrane transporter activity"/>
    <property type="evidence" value="ECO:0007669"/>
    <property type="project" value="InterPro"/>
</dbReference>
<comment type="subcellular location">
    <subcellularLocation>
        <location evidence="1">Cell membrane</location>
        <topology evidence="1">Multi-pass membrane protein</topology>
    </subcellularLocation>
</comment>
<evidence type="ECO:0000256" key="1">
    <source>
        <dbReference type="ARBA" id="ARBA00004651"/>
    </source>
</evidence>
<keyword evidence="4" id="KW-1003">Cell membrane</keyword>
<evidence type="ECO:0000256" key="2">
    <source>
        <dbReference type="ARBA" id="ARBA00009854"/>
    </source>
</evidence>
<feature type="transmembrane region" description="Helical" evidence="8">
    <location>
        <begin position="12"/>
        <end position="30"/>
    </location>
</feature>
<keyword evidence="5 8" id="KW-0812">Transmembrane</keyword>
<dbReference type="AlphaFoldDB" id="A0A1H3TDI4"/>
<feature type="transmembrane region" description="Helical" evidence="8">
    <location>
        <begin position="383"/>
        <end position="401"/>
    </location>
</feature>
<dbReference type="NCBIfam" id="TIGR01625">
    <property type="entry name" value="YidE_YbjL_dupl"/>
    <property type="match status" value="2"/>
</dbReference>
<feature type="transmembrane region" description="Helical" evidence="8">
    <location>
        <begin position="507"/>
        <end position="531"/>
    </location>
</feature>
<dbReference type="Pfam" id="PF06826">
    <property type="entry name" value="Asp-Al_Ex"/>
    <property type="match status" value="2"/>
</dbReference>
<proteinExistence type="inferred from homology"/>
<feature type="transmembrane region" description="Helical" evidence="8">
    <location>
        <begin position="481"/>
        <end position="501"/>
    </location>
</feature>
<dbReference type="InterPro" id="IPR006512">
    <property type="entry name" value="YidE_YbjL"/>
</dbReference>
<evidence type="ECO:0000256" key="7">
    <source>
        <dbReference type="ARBA" id="ARBA00023136"/>
    </source>
</evidence>
<dbReference type="PANTHER" id="PTHR30445:SF3">
    <property type="entry name" value="TRANSPORT PROTEIN YIDE-RELATED"/>
    <property type="match status" value="1"/>
</dbReference>